<feature type="transmembrane region" description="Helical" evidence="1">
    <location>
        <begin position="146"/>
        <end position="168"/>
    </location>
</feature>
<proteinExistence type="predicted"/>
<reference evidence="2 3" key="1">
    <citation type="submission" date="2015-03" db="EMBL/GenBank/DDBJ databases">
        <authorList>
            <consortium name="Pathogen Informatics"/>
        </authorList>
    </citation>
    <scope>NUCLEOTIDE SEQUENCE [LARGE SCALE GENOMIC DNA]</scope>
    <source>
        <strain evidence="2 3">SMRU737</strain>
    </source>
</reference>
<feature type="transmembrane region" description="Helical" evidence="1">
    <location>
        <begin position="115"/>
        <end position="134"/>
    </location>
</feature>
<feature type="transmembrane region" description="Helical" evidence="1">
    <location>
        <begin position="307"/>
        <end position="329"/>
    </location>
</feature>
<evidence type="ECO:0000256" key="1">
    <source>
        <dbReference type="SAM" id="Phobius"/>
    </source>
</evidence>
<dbReference type="RefSeq" id="WP_050971331.1">
    <property type="nucleotide sequence ID" value="NZ_CFGT01000002.1"/>
</dbReference>
<sequence>MKNTYRNIEFFSDFFLRQESKETIIIGRTSINKYIEIPYDTIGIINDIYHQKIILDEYDNYEVEDIDEFIRNLIELNFIEYADGKKFESETINIDGISFPLITQDILKKIFTKKFFIALLIYLITIYSFIIAKHSDLFNLNYKQIFFSRSLLLITFTITILDFILVFLHEFSHFMAIRLLSGELGHVGIGRRLFYFVFQTKIDNIWILGKTKRIIVYLSGIICDLFILSLLCLCSIILKNGLLFSITRIAEFLLIVGILFEFKFYLKTDLYYLISDLSNSRNLMNESRMVLKNFFTKRKSKNIIASIYSILMIIGIFIEIAIVVLIGFPSFLFVLTQTIEDFMNSNWDYFFANLLVISLGTLEFILISYLFCKEKSSNLKLFFSKILTIRKLAHIGEPHPKS</sequence>
<dbReference type="AlphaFoldDB" id="A0A2N9ZY44"/>
<keyword evidence="1" id="KW-1133">Transmembrane helix</keyword>
<feature type="transmembrane region" description="Helical" evidence="1">
    <location>
        <begin position="244"/>
        <end position="266"/>
    </location>
</feature>
<gene>
    <name evidence="2" type="ORF">ERS020247_00433</name>
</gene>
<dbReference type="EMBL" id="CFGT01000002">
    <property type="protein sequence ID" value="CEY56721.1"/>
    <property type="molecule type" value="Genomic_DNA"/>
</dbReference>
<protein>
    <submittedName>
        <fullName evidence="2">Uncharacterized protein</fullName>
    </submittedName>
</protein>
<evidence type="ECO:0000313" key="2">
    <source>
        <dbReference type="EMBL" id="CEY56721.1"/>
    </source>
</evidence>
<keyword evidence="1" id="KW-0472">Membrane</keyword>
<keyword evidence="1" id="KW-0812">Transmembrane</keyword>
<evidence type="ECO:0000313" key="3">
    <source>
        <dbReference type="Proteomes" id="UP000048179"/>
    </source>
</evidence>
<feature type="transmembrane region" description="Helical" evidence="1">
    <location>
        <begin position="349"/>
        <end position="372"/>
    </location>
</feature>
<organism evidence="2 3">
    <name type="scientific">Streptococcus pseudopneumoniae</name>
    <dbReference type="NCBI Taxonomy" id="257758"/>
    <lineage>
        <taxon>Bacteria</taxon>
        <taxon>Bacillati</taxon>
        <taxon>Bacillota</taxon>
        <taxon>Bacilli</taxon>
        <taxon>Lactobacillales</taxon>
        <taxon>Streptococcaceae</taxon>
        <taxon>Streptococcus</taxon>
    </lineage>
</organism>
<feature type="transmembrane region" description="Helical" evidence="1">
    <location>
        <begin position="214"/>
        <end position="238"/>
    </location>
</feature>
<name>A0A2N9ZY44_9STRE</name>
<accession>A0A2N9ZY44</accession>
<dbReference type="Proteomes" id="UP000048179">
    <property type="component" value="Unassembled WGS sequence"/>
</dbReference>